<dbReference type="AlphaFoldDB" id="A0A0D2AHY6"/>
<evidence type="ECO:0000256" key="2">
    <source>
        <dbReference type="ARBA" id="ARBA00023242"/>
    </source>
</evidence>
<accession>A0A0D2AHY6</accession>
<feature type="domain" description="Rad51-like C-terminal" evidence="3">
    <location>
        <begin position="25"/>
        <end position="112"/>
    </location>
</feature>
<comment type="subcellular location">
    <subcellularLocation>
        <location evidence="1">Nucleus</location>
    </subcellularLocation>
</comment>
<sequence length="391" mass="42339">MPQAILASALYKAAKLHESALHNAKIASGYTAIDEALNGGFKCGQITCISGERGNGKTLIAFHVIANHLLSSQGSQAAIIDTTGTFDVLRLRNVIVDQIKDKRVHEHAAAAREIKGVVVDHDDALDETETIARQALDRMKIMRVFDFVGLREAINEIKEDLENVEKDEEVAGQGVANHGQQTCIADSQAEDGDEDIMASDAKKYIPESPKLESVSLLVVDNITSVLNPHLKTDYVQGQALLTTFMRYLSSLTVTFRLTTLLLNNAASPNKTHLPFPNLALLNSNLHLPSSTYISEPLSANSHSMLDQPSIFSSTTARPSLGKTFTGLVDCHVLLSMIPKRRRDAEIFVGGKSGDGDRVGVLEVLCERGGNGVGRWAAFEIGLAGTELKFPI</sequence>
<keyword evidence="5" id="KW-1185">Reference proteome</keyword>
<dbReference type="GO" id="GO:0033063">
    <property type="term" value="C:Rad51B-Rad51C-Rad51D-XRCC2 complex"/>
    <property type="evidence" value="ECO:0007669"/>
    <property type="project" value="TreeGrafter"/>
</dbReference>
<dbReference type="Gene3D" id="3.40.50.300">
    <property type="entry name" value="P-loop containing nucleotide triphosphate hydrolases"/>
    <property type="match status" value="1"/>
</dbReference>
<proteinExistence type="predicted"/>
<dbReference type="InParanoid" id="A0A0D2AHY6"/>
<dbReference type="STRING" id="253628.A0A0D2AHY6"/>
<dbReference type="RefSeq" id="XP_016216362.1">
    <property type="nucleotide sequence ID" value="XM_016356056.1"/>
</dbReference>
<dbReference type="InterPro" id="IPR051988">
    <property type="entry name" value="HRR_RAD51_Paralog"/>
</dbReference>
<dbReference type="GO" id="GO:0000400">
    <property type="term" value="F:four-way junction DNA binding"/>
    <property type="evidence" value="ECO:0007669"/>
    <property type="project" value="TreeGrafter"/>
</dbReference>
<evidence type="ECO:0000313" key="5">
    <source>
        <dbReference type="Proteomes" id="UP000053259"/>
    </source>
</evidence>
<dbReference type="GO" id="GO:0005815">
    <property type="term" value="C:microtubule organizing center"/>
    <property type="evidence" value="ECO:0007669"/>
    <property type="project" value="TreeGrafter"/>
</dbReference>
<evidence type="ECO:0000259" key="3">
    <source>
        <dbReference type="Pfam" id="PF08423"/>
    </source>
</evidence>
<dbReference type="HOGENOM" id="CLU_706366_0_0_1"/>
<dbReference type="Pfam" id="PF08423">
    <property type="entry name" value="Rad51"/>
    <property type="match status" value="1"/>
</dbReference>
<dbReference type="GO" id="GO:0008094">
    <property type="term" value="F:ATP-dependent activity, acting on DNA"/>
    <property type="evidence" value="ECO:0007669"/>
    <property type="project" value="TreeGrafter"/>
</dbReference>
<dbReference type="GO" id="GO:0000723">
    <property type="term" value="P:telomere maintenance"/>
    <property type="evidence" value="ECO:0007669"/>
    <property type="project" value="TreeGrafter"/>
</dbReference>
<dbReference type="PANTHER" id="PTHR46457:SF1">
    <property type="entry name" value="DNA REPAIR PROTEIN RAD51 HOMOLOG 4"/>
    <property type="match status" value="1"/>
</dbReference>
<dbReference type="InterPro" id="IPR013632">
    <property type="entry name" value="Rad51_C"/>
</dbReference>
<dbReference type="GO" id="GO:0003697">
    <property type="term" value="F:single-stranded DNA binding"/>
    <property type="evidence" value="ECO:0007669"/>
    <property type="project" value="TreeGrafter"/>
</dbReference>
<dbReference type="GO" id="GO:0007131">
    <property type="term" value="P:reciprocal meiotic recombination"/>
    <property type="evidence" value="ECO:0007669"/>
    <property type="project" value="TreeGrafter"/>
</dbReference>
<dbReference type="PANTHER" id="PTHR46457">
    <property type="entry name" value="DNA REPAIR PROTEIN RAD51 HOMOLOG 4"/>
    <property type="match status" value="1"/>
</dbReference>
<dbReference type="GO" id="GO:0005657">
    <property type="term" value="C:replication fork"/>
    <property type="evidence" value="ECO:0007669"/>
    <property type="project" value="TreeGrafter"/>
</dbReference>
<keyword evidence="2" id="KW-0539">Nucleus</keyword>
<dbReference type="EMBL" id="KN847535">
    <property type="protein sequence ID" value="KIW06493.1"/>
    <property type="molecule type" value="Genomic_DNA"/>
</dbReference>
<reference evidence="4 5" key="1">
    <citation type="submission" date="2015-01" db="EMBL/GenBank/DDBJ databases">
        <title>The Genome Sequence of Ochroconis gallopava CBS43764.</title>
        <authorList>
            <consortium name="The Broad Institute Genomics Platform"/>
            <person name="Cuomo C."/>
            <person name="de Hoog S."/>
            <person name="Gorbushina A."/>
            <person name="Stielow B."/>
            <person name="Teixiera M."/>
            <person name="Abouelleil A."/>
            <person name="Chapman S.B."/>
            <person name="Priest M."/>
            <person name="Young S.K."/>
            <person name="Wortman J."/>
            <person name="Nusbaum C."/>
            <person name="Birren B."/>
        </authorList>
    </citation>
    <scope>NUCLEOTIDE SEQUENCE [LARGE SCALE GENOMIC DNA]</scope>
    <source>
        <strain evidence="4 5">CBS 43764</strain>
    </source>
</reference>
<dbReference type="SUPFAM" id="SSF52540">
    <property type="entry name" value="P-loop containing nucleoside triphosphate hydrolases"/>
    <property type="match status" value="1"/>
</dbReference>
<dbReference type="GeneID" id="27310902"/>
<dbReference type="GO" id="GO:0000724">
    <property type="term" value="P:double-strand break repair via homologous recombination"/>
    <property type="evidence" value="ECO:0007669"/>
    <property type="project" value="TreeGrafter"/>
</dbReference>
<name>A0A0D2AHY6_9PEZI</name>
<dbReference type="Proteomes" id="UP000053259">
    <property type="component" value="Unassembled WGS sequence"/>
</dbReference>
<organism evidence="4 5">
    <name type="scientific">Verruconis gallopava</name>
    <dbReference type="NCBI Taxonomy" id="253628"/>
    <lineage>
        <taxon>Eukaryota</taxon>
        <taxon>Fungi</taxon>
        <taxon>Dikarya</taxon>
        <taxon>Ascomycota</taxon>
        <taxon>Pezizomycotina</taxon>
        <taxon>Dothideomycetes</taxon>
        <taxon>Pleosporomycetidae</taxon>
        <taxon>Venturiales</taxon>
        <taxon>Sympoventuriaceae</taxon>
        <taxon>Verruconis</taxon>
    </lineage>
</organism>
<dbReference type="OrthoDB" id="336321at2759"/>
<evidence type="ECO:0000313" key="4">
    <source>
        <dbReference type="EMBL" id="KIW06493.1"/>
    </source>
</evidence>
<gene>
    <name evidence="4" type="ORF">PV09_02929</name>
</gene>
<protein>
    <recommendedName>
        <fullName evidence="3">Rad51-like C-terminal domain-containing protein</fullName>
    </recommendedName>
</protein>
<evidence type="ECO:0000256" key="1">
    <source>
        <dbReference type="ARBA" id="ARBA00004123"/>
    </source>
</evidence>
<dbReference type="VEuPathDB" id="FungiDB:PV09_02929"/>
<dbReference type="InterPro" id="IPR027417">
    <property type="entry name" value="P-loop_NTPase"/>
</dbReference>
<dbReference type="GO" id="GO:0042148">
    <property type="term" value="P:DNA strand invasion"/>
    <property type="evidence" value="ECO:0007669"/>
    <property type="project" value="TreeGrafter"/>
</dbReference>